<keyword evidence="5" id="KW-0573">Peptidoglycan synthesis</keyword>
<sequence>MFSGTFVSRGLGFVRNAILVVALASVGGASTAFTVANSLPNAIYMLLAGGVINAILVPQLVRAAREHDGGREYTNRLLTVAGTGLAVITIALTVGAVALVTLYGAQMAPEWRPVAYAFAYWCIPQVFFYGLYTLLGQVLNARQVFGPYMWAPAANNVVAIVGLAVYLVIFGAMPREQLAAAEFGTDRVVLLAGTATLGVAVQALVLVVPLWRSGFRYRPVWGVRGLGGASRMASWTFAALAVGQLGLVAVSQVAAAAQHAADQRGETGAIAGNLIYATAFMIFMLPQSLVVVSLLTAVFTRLSAKAAARDGRGVRDDLSLAIRTVGVFTVPAATLLMVLAVPLARVITLGGQGEAADEALGRVVWTLAIGIPALAMWSAVQRAYYAYEDARSLFWIQVPMAAVVAAGTLSSVLWLRPGLWVAAAGLWISLSYALGALMGFLGLRRRLPSLDGSRVLLTHLRLVMAAVPMAALGVGVMALWGADRGLVVSVVQLVVVGGAMGALYLWLAQRLRVGEIAFVSSRVASLTRPLSARLRTMAGARRGVPPETAQTTATGGAGLASTDSVTSGMLLADRFLVAEQMPSETAGVRRWRGHDSILEREVEVRSVGGEHAQEMLDAARRAALVTDPRLPRVLRVGEFEGTGYIVLEPLGGTPLTDVLAAGPLAPDVARSVTGEVAGALEAARRRGVHHTALTAAAVTVTGAGAVRVAGLGIDGAATGEHPSASEAARIDAEALVALLHAMLDGGASDDDDATEARRELLEAVPDVVRTPSNLVVALAPWRPVPAVAALLAGQDGGELDPERTSVAASVAVVAAQVRQQQRDREAAADSAAADVPDEEIVDALEAGLIADAAATGSPGVPTWAPTGAAGTGEMPRLDSSGLPVLAAGAAAAAVAGGSGAATSASGVDSSTPSPASGTAAEGGGLRGWLRRLDAIIPAERRVAAGEAAVASSSEVGTDATGTEASEPFHAPDTTGWTVHAEGELPAAPSFDDAVGAAPADGEVDASHLSRHSSGTGEGAVAAFATGLLRRVGIGQRRDVPGEPEVPATSEAAEPTEATETSETAVGTHDLPAATASAGVTARIEQVPDVVDPAETAVAAPAAPARPTEPARVAETARPAKADRPTRESRPQRPAAPERDDRSDAARDADRYDVPERRAPGRINATPFVLIIVLAGVGWVLYLALGSLLEAARGLNLGEAPPAATRTLTPATVVEPDHASDTTTTTARETDETDESEVRPADLPVL</sequence>
<evidence type="ECO:0000256" key="7">
    <source>
        <dbReference type="ARBA" id="ARBA00023136"/>
    </source>
</evidence>
<accession>A0AA37XGM8</accession>
<dbReference type="CDD" id="cd13123">
    <property type="entry name" value="MATE_MurJ_like"/>
    <property type="match status" value="1"/>
</dbReference>
<dbReference type="GO" id="GO:0015648">
    <property type="term" value="F:lipid-linked peptidoglycan transporter activity"/>
    <property type="evidence" value="ECO:0007669"/>
    <property type="project" value="TreeGrafter"/>
</dbReference>
<evidence type="ECO:0008006" key="12">
    <source>
        <dbReference type="Google" id="ProtNLM"/>
    </source>
</evidence>
<feature type="transmembrane region" description="Helical" evidence="9">
    <location>
        <begin position="392"/>
        <end position="414"/>
    </location>
</feature>
<evidence type="ECO:0000313" key="10">
    <source>
        <dbReference type="EMBL" id="GMA33075.1"/>
    </source>
</evidence>
<feature type="transmembrane region" description="Helical" evidence="9">
    <location>
        <begin position="232"/>
        <end position="254"/>
    </location>
</feature>
<feature type="transmembrane region" description="Helical" evidence="9">
    <location>
        <begin position="486"/>
        <end position="507"/>
    </location>
</feature>
<dbReference type="GO" id="GO:0008360">
    <property type="term" value="P:regulation of cell shape"/>
    <property type="evidence" value="ECO:0007669"/>
    <property type="project" value="UniProtKB-KW"/>
</dbReference>
<dbReference type="Pfam" id="PF03023">
    <property type="entry name" value="MurJ"/>
    <property type="match status" value="1"/>
</dbReference>
<feature type="region of interest" description="Disordered" evidence="8">
    <location>
        <begin position="1035"/>
        <end position="1069"/>
    </location>
</feature>
<feature type="region of interest" description="Disordered" evidence="8">
    <location>
        <begin position="946"/>
        <end position="1015"/>
    </location>
</feature>
<feature type="compositionally biased region" description="Low complexity" evidence="8">
    <location>
        <begin position="1096"/>
        <end position="1113"/>
    </location>
</feature>
<dbReference type="PRINTS" id="PR01806">
    <property type="entry name" value="VIRFACTRMVIN"/>
</dbReference>
<keyword evidence="3 9" id="KW-0812">Transmembrane</keyword>
<dbReference type="InterPro" id="IPR004268">
    <property type="entry name" value="MurJ"/>
</dbReference>
<evidence type="ECO:0000256" key="5">
    <source>
        <dbReference type="ARBA" id="ARBA00022984"/>
    </source>
</evidence>
<feature type="region of interest" description="Disordered" evidence="8">
    <location>
        <begin position="1096"/>
        <end position="1152"/>
    </location>
</feature>
<feature type="transmembrane region" description="Helical" evidence="9">
    <location>
        <begin position="320"/>
        <end position="343"/>
    </location>
</feature>
<evidence type="ECO:0000256" key="1">
    <source>
        <dbReference type="ARBA" id="ARBA00004651"/>
    </source>
</evidence>
<dbReference type="PANTHER" id="PTHR47019:SF1">
    <property type="entry name" value="LIPID II FLIPPASE MURJ"/>
    <property type="match status" value="1"/>
</dbReference>
<feature type="region of interest" description="Disordered" evidence="8">
    <location>
        <begin position="1205"/>
        <end position="1245"/>
    </location>
</feature>
<dbReference type="GO" id="GO:0009252">
    <property type="term" value="P:peptidoglycan biosynthetic process"/>
    <property type="evidence" value="ECO:0007669"/>
    <property type="project" value="UniProtKB-KW"/>
</dbReference>
<dbReference type="GO" id="GO:0034204">
    <property type="term" value="P:lipid translocation"/>
    <property type="evidence" value="ECO:0007669"/>
    <property type="project" value="TreeGrafter"/>
</dbReference>
<keyword evidence="4" id="KW-0133">Cell shape</keyword>
<dbReference type="InterPro" id="IPR051050">
    <property type="entry name" value="Lipid_II_flippase_MurJ/MviN"/>
</dbReference>
<feature type="compositionally biased region" description="Low complexity" evidence="8">
    <location>
        <begin position="946"/>
        <end position="956"/>
    </location>
</feature>
<dbReference type="Gene3D" id="1.10.510.10">
    <property type="entry name" value="Transferase(Phosphotransferase) domain 1"/>
    <property type="match status" value="1"/>
</dbReference>
<keyword evidence="7 9" id="KW-0472">Membrane</keyword>
<feature type="transmembrane region" description="Helical" evidence="9">
    <location>
        <begin position="12"/>
        <end position="36"/>
    </location>
</feature>
<evidence type="ECO:0000256" key="8">
    <source>
        <dbReference type="SAM" id="MobiDB-lite"/>
    </source>
</evidence>
<dbReference type="PANTHER" id="PTHR47019">
    <property type="entry name" value="LIPID II FLIPPASE MURJ"/>
    <property type="match status" value="1"/>
</dbReference>
<feature type="transmembrane region" description="Helical" evidence="9">
    <location>
        <begin position="455"/>
        <end position="480"/>
    </location>
</feature>
<feature type="transmembrane region" description="Helical" evidence="9">
    <location>
        <begin position="115"/>
        <end position="135"/>
    </location>
</feature>
<evidence type="ECO:0000256" key="9">
    <source>
        <dbReference type="SAM" id="Phobius"/>
    </source>
</evidence>
<keyword evidence="2" id="KW-1003">Cell membrane</keyword>
<comment type="caution">
    <text evidence="10">The sequence shown here is derived from an EMBL/GenBank/DDBJ whole genome shotgun (WGS) entry which is preliminary data.</text>
</comment>
<feature type="transmembrane region" description="Helical" evidence="9">
    <location>
        <begin position="363"/>
        <end position="380"/>
    </location>
</feature>
<feature type="compositionally biased region" description="Basic and acidic residues" evidence="8">
    <location>
        <begin position="1117"/>
        <end position="1152"/>
    </location>
</feature>
<dbReference type="EMBL" id="BSUM01000001">
    <property type="protein sequence ID" value="GMA33075.1"/>
    <property type="molecule type" value="Genomic_DNA"/>
</dbReference>
<dbReference type="Proteomes" id="UP001157161">
    <property type="component" value="Unassembled WGS sequence"/>
</dbReference>
<feature type="region of interest" description="Disordered" evidence="8">
    <location>
        <begin position="899"/>
        <end position="923"/>
    </location>
</feature>
<evidence type="ECO:0000256" key="4">
    <source>
        <dbReference type="ARBA" id="ARBA00022960"/>
    </source>
</evidence>
<feature type="transmembrane region" description="Helical" evidence="9">
    <location>
        <begin position="274"/>
        <end position="299"/>
    </location>
</feature>
<feature type="compositionally biased region" description="Low complexity" evidence="8">
    <location>
        <begin position="899"/>
        <end position="919"/>
    </location>
</feature>
<evidence type="ECO:0000313" key="11">
    <source>
        <dbReference type="Proteomes" id="UP001157161"/>
    </source>
</evidence>
<evidence type="ECO:0000256" key="3">
    <source>
        <dbReference type="ARBA" id="ARBA00022692"/>
    </source>
</evidence>
<feature type="transmembrane region" description="Helical" evidence="9">
    <location>
        <begin position="420"/>
        <end position="443"/>
    </location>
</feature>
<name>A0AA37XGM8_9MICO</name>
<dbReference type="InterPro" id="IPR011009">
    <property type="entry name" value="Kinase-like_dom_sf"/>
</dbReference>
<keyword evidence="6 9" id="KW-1133">Transmembrane helix</keyword>
<organism evidence="10 11">
    <name type="scientific">Litorihabitans aurantiacus</name>
    <dbReference type="NCBI Taxonomy" id="1930061"/>
    <lineage>
        <taxon>Bacteria</taxon>
        <taxon>Bacillati</taxon>
        <taxon>Actinomycetota</taxon>
        <taxon>Actinomycetes</taxon>
        <taxon>Micrococcales</taxon>
        <taxon>Beutenbergiaceae</taxon>
        <taxon>Litorihabitans</taxon>
    </lineage>
</organism>
<feature type="compositionally biased region" description="Low complexity" evidence="8">
    <location>
        <begin position="1042"/>
        <end position="1065"/>
    </location>
</feature>
<comment type="subcellular location">
    <subcellularLocation>
        <location evidence="1">Cell membrane</location>
        <topology evidence="1">Multi-pass membrane protein</topology>
    </subcellularLocation>
</comment>
<feature type="transmembrane region" description="Helical" evidence="9">
    <location>
        <begin position="77"/>
        <end position="103"/>
    </location>
</feature>
<evidence type="ECO:0000256" key="6">
    <source>
        <dbReference type="ARBA" id="ARBA00022989"/>
    </source>
</evidence>
<dbReference type="AlphaFoldDB" id="A0AA37XGM8"/>
<dbReference type="SUPFAM" id="SSF56112">
    <property type="entry name" value="Protein kinase-like (PK-like)"/>
    <property type="match status" value="1"/>
</dbReference>
<proteinExistence type="predicted"/>
<feature type="transmembrane region" description="Helical" evidence="9">
    <location>
        <begin position="147"/>
        <end position="169"/>
    </location>
</feature>
<reference evidence="10" key="2">
    <citation type="submission" date="2023-02" db="EMBL/GenBank/DDBJ databases">
        <authorList>
            <person name="Sun Q."/>
            <person name="Mori K."/>
        </authorList>
    </citation>
    <scope>NUCLEOTIDE SEQUENCE</scope>
    <source>
        <strain evidence="10">NBRC 112290</strain>
    </source>
</reference>
<feature type="transmembrane region" description="Helical" evidence="9">
    <location>
        <begin position="189"/>
        <end position="211"/>
    </location>
</feature>
<evidence type="ECO:0000256" key="2">
    <source>
        <dbReference type="ARBA" id="ARBA00022475"/>
    </source>
</evidence>
<protein>
    <recommendedName>
        <fullName evidence="12">Murein biosynthesis integral membrane protein MurJ</fullName>
    </recommendedName>
</protein>
<feature type="transmembrane region" description="Helical" evidence="9">
    <location>
        <begin position="42"/>
        <end position="65"/>
    </location>
</feature>
<dbReference type="RefSeq" id="WP_284251760.1">
    <property type="nucleotide sequence ID" value="NZ_BSUM01000001.1"/>
</dbReference>
<feature type="transmembrane region" description="Helical" evidence="9">
    <location>
        <begin position="1164"/>
        <end position="1184"/>
    </location>
</feature>
<dbReference type="GO" id="GO:0005886">
    <property type="term" value="C:plasma membrane"/>
    <property type="evidence" value="ECO:0007669"/>
    <property type="project" value="UniProtKB-SubCell"/>
</dbReference>
<reference evidence="10" key="1">
    <citation type="journal article" date="2014" name="Int. J. Syst. Evol. Microbiol.">
        <title>Complete genome sequence of Corynebacterium casei LMG S-19264T (=DSM 44701T), isolated from a smear-ripened cheese.</title>
        <authorList>
            <consortium name="US DOE Joint Genome Institute (JGI-PGF)"/>
            <person name="Walter F."/>
            <person name="Albersmeier A."/>
            <person name="Kalinowski J."/>
            <person name="Ruckert C."/>
        </authorList>
    </citation>
    <scope>NUCLEOTIDE SEQUENCE</scope>
    <source>
        <strain evidence="10">NBRC 112290</strain>
    </source>
</reference>
<gene>
    <name evidence="10" type="ORF">GCM10025875_30670</name>
</gene>
<keyword evidence="11" id="KW-1185">Reference proteome</keyword>